<dbReference type="PANTHER" id="PTHR24148:SF64">
    <property type="entry name" value="HETEROKARYON INCOMPATIBILITY DOMAIN-CONTAINING PROTEIN"/>
    <property type="match status" value="1"/>
</dbReference>
<reference evidence="2" key="2">
    <citation type="journal article" date="2018" name="Nat. Commun.">
        <title>Extreme sensitivity to ultraviolet light in the fungal pathogen causing white-nose syndrome of bats.</title>
        <authorList>
            <person name="Palmer J.M."/>
            <person name="Drees K.P."/>
            <person name="Foster J.T."/>
            <person name="Lindner D.L."/>
        </authorList>
    </citation>
    <scope>NUCLEOTIDE SEQUENCE [LARGE SCALE GENOMIC DNA]</scope>
    <source>
        <strain evidence="2">UAMH 10579</strain>
    </source>
</reference>
<dbReference type="GeneID" id="28837889"/>
<reference evidence="1 2" key="1">
    <citation type="submission" date="2016-03" db="EMBL/GenBank/DDBJ databases">
        <title>Comparative genomics of Pseudogymnoascus destructans, the fungus causing white-nose syndrome of bats.</title>
        <authorList>
            <person name="Palmer J.M."/>
            <person name="Drees K.P."/>
            <person name="Foster J.T."/>
            <person name="Lindner D.L."/>
        </authorList>
    </citation>
    <scope>NUCLEOTIDE SEQUENCE [LARGE SCALE GENOMIC DNA]</scope>
    <source>
        <strain evidence="1 2">UAMH 10579</strain>
    </source>
</reference>
<dbReference type="AlphaFoldDB" id="A0A1B8GP18"/>
<gene>
    <name evidence="1" type="ORF">VE01_04503</name>
</gene>
<keyword evidence="2" id="KW-1185">Reference proteome</keyword>
<evidence type="ECO:0008006" key="3">
    <source>
        <dbReference type="Google" id="ProtNLM"/>
    </source>
</evidence>
<organism evidence="1 2">
    <name type="scientific">Pseudogymnoascus verrucosus</name>
    <dbReference type="NCBI Taxonomy" id="342668"/>
    <lineage>
        <taxon>Eukaryota</taxon>
        <taxon>Fungi</taxon>
        <taxon>Dikarya</taxon>
        <taxon>Ascomycota</taxon>
        <taxon>Pezizomycotina</taxon>
        <taxon>Leotiomycetes</taxon>
        <taxon>Thelebolales</taxon>
        <taxon>Thelebolaceae</taxon>
        <taxon>Pseudogymnoascus</taxon>
    </lineage>
</organism>
<sequence>MKLQLVVPLKPGDGRNKGDKGVEELNGQLWHVSEPLDIKDARSVKFHCISYVWGQGRERPGSFFDNEISISDKTRPALIAAIRAIKAAGFEADGPIEEAFWIDALCVPYADGPDRYGTLERSVFTDIRCEKMDILIFRSMGHIYSAAESVIIIIQDPAWKIILEASSGSTPDALSYDDMQALEGDKWITSVWTYQELVNARSIHFAPIYPEGYDSIVKGERFFNCTGYSLDQWKKRNDKTTSESLIEFPTLNTFEDTLADLATSGYLGRSVFQVLANMACRTYDPFFPANRLLASLGALTQEVSWGPPTMSLSDLSEKVMATCEADNDYSFIYTTDERDETPGLQWRPDPKQIQTDLSKPVHLIPLLSWSSWGEPFGATQTGHKDDAGFWLDNMIRLQPSDAPGEEVGRFLENWLYRPKDLTQPGAASKGFFKHTESEKLSFDEAMLKALKQMRFSGTQAPVICEDGFFFSLKPLDERQDVELFAASSIRWLFGSPGLVRWKEGDKTKYSTGVFTGVVRHDQAKAILIV</sequence>
<dbReference type="InterPro" id="IPR052895">
    <property type="entry name" value="HetReg/Transcr_Mod"/>
</dbReference>
<dbReference type="PANTHER" id="PTHR24148">
    <property type="entry name" value="ANKYRIN REPEAT DOMAIN-CONTAINING PROTEIN 39 HOMOLOG-RELATED"/>
    <property type="match status" value="1"/>
</dbReference>
<evidence type="ECO:0000313" key="1">
    <source>
        <dbReference type="EMBL" id="OBT97550.1"/>
    </source>
</evidence>
<dbReference type="STRING" id="342668.A0A1B8GP18"/>
<dbReference type="Proteomes" id="UP000091956">
    <property type="component" value="Unassembled WGS sequence"/>
</dbReference>
<protein>
    <recommendedName>
        <fullName evidence="3">Heterokaryon incompatibility domain-containing protein</fullName>
    </recommendedName>
</protein>
<dbReference type="OrthoDB" id="6329284at2759"/>
<name>A0A1B8GP18_9PEZI</name>
<evidence type="ECO:0000313" key="2">
    <source>
        <dbReference type="Proteomes" id="UP000091956"/>
    </source>
</evidence>
<accession>A0A1B8GP18</accession>
<dbReference type="RefSeq" id="XP_018131283.1">
    <property type="nucleotide sequence ID" value="XM_018273975.1"/>
</dbReference>
<dbReference type="EMBL" id="KV460221">
    <property type="protein sequence ID" value="OBT97550.1"/>
    <property type="molecule type" value="Genomic_DNA"/>
</dbReference>
<proteinExistence type="predicted"/>